<dbReference type="Proteomes" id="UP000441523">
    <property type="component" value="Unassembled WGS sequence"/>
</dbReference>
<dbReference type="Gene3D" id="2.60.120.260">
    <property type="entry name" value="Galactose-binding domain-like"/>
    <property type="match status" value="1"/>
</dbReference>
<accession>A0A6N6MXD8</accession>
<dbReference type="GO" id="GO:0016788">
    <property type="term" value="F:hydrolase activity, acting on ester bonds"/>
    <property type="evidence" value="ECO:0007669"/>
    <property type="project" value="UniProtKB-ARBA"/>
</dbReference>
<name>A0A6N6MXD8_9HYPH</name>
<sequence length="408" mass="43256">MHEAAGLCKCIRLAQAPRPGPCAARKRPPPGTSCPRSPSPKPVPEARPMQIDLAQHLGSLLHGHVGLIRRADGVQPVRLPAGERRLHDPFTRWMAAMTAGIRLRLVTDSPWLRLSTTQHQAYLIRPGQWPARYELFVDGQPAGRFVARGGAQRAPEGPLIGDPEAELDLGGWSPGTRRIELWFPQGATVALRRIAIADGARLEPWPDPRPVIVFHGSSITHGVEVESGSGSWPSVAAGLAGAQAVNLGWAGSCLMSGLAARIVRDRPADRIVLELGINVWGEGLLKERTFADAAHAMLAIIREGHPDTPVTVVSPIFSPSREACGEAGGLSLQRMRAILAGVVADRVAIGDRRIAALSGLDLLGPSEARSLPDGLHPNLAAYRRIGARFHAAVLAAPDAGPPAAPPGA</sequence>
<dbReference type="InterPro" id="IPR013830">
    <property type="entry name" value="SGNH_hydro"/>
</dbReference>
<proteinExistence type="predicted"/>
<evidence type="ECO:0000313" key="5">
    <source>
        <dbReference type="Proteomes" id="UP000441523"/>
    </source>
</evidence>
<protein>
    <submittedName>
        <fullName evidence="4">Uncharacterized protein</fullName>
    </submittedName>
</protein>
<gene>
    <name evidence="4" type="ORF">F6X51_02015</name>
</gene>
<evidence type="ECO:0000256" key="1">
    <source>
        <dbReference type="SAM" id="MobiDB-lite"/>
    </source>
</evidence>
<feature type="compositionally biased region" description="Pro residues" evidence="1">
    <location>
        <begin position="29"/>
        <end position="45"/>
    </location>
</feature>
<dbReference type="Pfam" id="PF21181">
    <property type="entry name" value="SsfX3_N"/>
    <property type="match status" value="1"/>
</dbReference>
<dbReference type="EMBL" id="VZZJ01000002">
    <property type="protein sequence ID" value="KAB1075486.1"/>
    <property type="molecule type" value="Genomic_DNA"/>
</dbReference>
<feature type="region of interest" description="Disordered" evidence="1">
    <location>
        <begin position="18"/>
        <end position="46"/>
    </location>
</feature>
<dbReference type="AlphaFoldDB" id="A0A6N6MXD8"/>
<feature type="domain" description="SGNH hydrolase-type esterase" evidence="2">
    <location>
        <begin position="214"/>
        <end position="384"/>
    </location>
</feature>
<dbReference type="SUPFAM" id="SSF52266">
    <property type="entry name" value="SGNH hydrolase"/>
    <property type="match status" value="1"/>
</dbReference>
<evidence type="ECO:0000259" key="3">
    <source>
        <dbReference type="Pfam" id="PF21181"/>
    </source>
</evidence>
<evidence type="ECO:0000259" key="2">
    <source>
        <dbReference type="Pfam" id="PF13472"/>
    </source>
</evidence>
<keyword evidence="5" id="KW-1185">Reference proteome</keyword>
<dbReference type="InterPro" id="IPR048977">
    <property type="entry name" value="SsfX3-like_N"/>
</dbReference>
<dbReference type="Pfam" id="PF13472">
    <property type="entry name" value="Lipase_GDSL_2"/>
    <property type="match status" value="1"/>
</dbReference>
<reference evidence="4 5" key="1">
    <citation type="submission" date="2019-09" db="EMBL/GenBank/DDBJ databases">
        <title>YIM 132548 draft genome.</title>
        <authorList>
            <person name="Jiang L."/>
        </authorList>
    </citation>
    <scope>NUCLEOTIDE SEQUENCE [LARGE SCALE GENOMIC DNA]</scope>
    <source>
        <strain evidence="4 5">YIM 132548</strain>
    </source>
</reference>
<comment type="caution">
    <text evidence="4">The sequence shown here is derived from an EMBL/GenBank/DDBJ whole genome shotgun (WGS) entry which is preliminary data.</text>
</comment>
<dbReference type="Gene3D" id="3.40.50.1110">
    <property type="entry name" value="SGNH hydrolase"/>
    <property type="match status" value="1"/>
</dbReference>
<dbReference type="InterPro" id="IPR036514">
    <property type="entry name" value="SGNH_hydro_sf"/>
</dbReference>
<organism evidence="4 5">
    <name type="scientific">Methylobacterium planeticum</name>
    <dbReference type="NCBI Taxonomy" id="2615211"/>
    <lineage>
        <taxon>Bacteria</taxon>
        <taxon>Pseudomonadati</taxon>
        <taxon>Pseudomonadota</taxon>
        <taxon>Alphaproteobacteria</taxon>
        <taxon>Hyphomicrobiales</taxon>
        <taxon>Methylobacteriaceae</taxon>
        <taxon>Methylobacterium</taxon>
    </lineage>
</organism>
<evidence type="ECO:0000313" key="4">
    <source>
        <dbReference type="EMBL" id="KAB1075486.1"/>
    </source>
</evidence>
<feature type="domain" description="SsfX3-like N-terminal" evidence="3">
    <location>
        <begin position="62"/>
        <end position="185"/>
    </location>
</feature>